<gene>
    <name evidence="3" type="ORF">ACFSBJ_01200</name>
</gene>
<accession>A0ABD6CVH7</accession>
<feature type="compositionally biased region" description="Low complexity" evidence="1">
    <location>
        <begin position="33"/>
        <end position="63"/>
    </location>
</feature>
<dbReference type="AlphaFoldDB" id="A0ABD6CVH7"/>
<dbReference type="InterPro" id="IPR025510">
    <property type="entry name" value="DUF4397"/>
</dbReference>
<feature type="domain" description="DUF4397" evidence="2">
    <location>
        <begin position="68"/>
        <end position="188"/>
    </location>
</feature>
<feature type="domain" description="DUF4397" evidence="2">
    <location>
        <begin position="189"/>
        <end position="271"/>
    </location>
</feature>
<protein>
    <submittedName>
        <fullName evidence="3">DUF4397 domain-containing protein</fullName>
    </submittedName>
</protein>
<dbReference type="PROSITE" id="PS51318">
    <property type="entry name" value="TAT"/>
    <property type="match status" value="1"/>
</dbReference>
<evidence type="ECO:0000256" key="1">
    <source>
        <dbReference type="SAM" id="MobiDB-lite"/>
    </source>
</evidence>
<proteinExistence type="predicted"/>
<evidence type="ECO:0000313" key="4">
    <source>
        <dbReference type="Proteomes" id="UP001597075"/>
    </source>
</evidence>
<feature type="domain" description="DUF4397" evidence="2">
    <location>
        <begin position="286"/>
        <end position="406"/>
    </location>
</feature>
<feature type="region of interest" description="Disordered" evidence="1">
    <location>
        <begin position="25"/>
        <end position="63"/>
    </location>
</feature>
<reference evidence="3 4" key="1">
    <citation type="journal article" date="2019" name="Int. J. Syst. Evol. Microbiol.">
        <title>The Global Catalogue of Microorganisms (GCM) 10K type strain sequencing project: providing services to taxonomists for standard genome sequencing and annotation.</title>
        <authorList>
            <consortium name="The Broad Institute Genomics Platform"/>
            <consortium name="The Broad Institute Genome Sequencing Center for Infectious Disease"/>
            <person name="Wu L."/>
            <person name="Ma J."/>
        </authorList>
    </citation>
    <scope>NUCLEOTIDE SEQUENCE [LARGE SCALE GENOMIC DNA]</scope>
    <source>
        <strain evidence="3 4">CGMCC 1.10594</strain>
    </source>
</reference>
<comment type="caution">
    <text evidence="3">The sequence shown here is derived from an EMBL/GenBank/DDBJ whole genome shotgun (WGS) entry which is preliminary data.</text>
</comment>
<sequence length="508" mass="51651">MTDSPDTTRRHVLIGLGTITTTALAGCGGTGGDATATPTETETETTTPTATETATPTETETETPAETANLRVAHLSPNAPDVDVYADGSAVLEGVGFGAVSDYLEVPAGERQLRITPAGDDGTTVFEGAVPVEADTDYTVAAAGEVGDMVDQPFEPLVLEDDNAAPADDTARVRLVHASPDAPAVDVTLASNGDTLFDGVAYGDSGYVEVPAGEYTLEVRGDTEGNDGDVVAEFTVQVDGGEVYTGFAAGYLSPDDAPADTPFDLLVARDTQGGMLEVAAPSDGTANLRVAHLSPNAPDVDVYADGSAVLEGVGFGTVSDYLEVPAGERQLRITPAGDDGTTVFEGAVPVEADADYTVAAAGEVGDMVDQPFEPLVLEDDNATPAEDMARVRLVHASPDAPAVDVTLASNGDALFDGVAYGDSGYVEVPAGEYTLEVRGDTEGNDGDVVASFDVSLGGGTVSTGFAAGYLSPDDAPAETPFDLILAVDAGDSMGGSMRHEAPAAGLRG</sequence>
<dbReference type="EMBL" id="JBHUDL010000004">
    <property type="protein sequence ID" value="MFD1632367.1"/>
    <property type="molecule type" value="Genomic_DNA"/>
</dbReference>
<dbReference type="RefSeq" id="WP_256406335.1">
    <property type="nucleotide sequence ID" value="NZ_CP187151.1"/>
</dbReference>
<evidence type="ECO:0000259" key="2">
    <source>
        <dbReference type="Pfam" id="PF14344"/>
    </source>
</evidence>
<evidence type="ECO:0000313" key="3">
    <source>
        <dbReference type="EMBL" id="MFD1632367.1"/>
    </source>
</evidence>
<keyword evidence="4" id="KW-1185">Reference proteome</keyword>
<dbReference type="Pfam" id="PF14344">
    <property type="entry name" value="DUF4397"/>
    <property type="match status" value="3"/>
</dbReference>
<dbReference type="Proteomes" id="UP001597075">
    <property type="component" value="Unassembled WGS sequence"/>
</dbReference>
<dbReference type="InterPro" id="IPR006311">
    <property type="entry name" value="TAT_signal"/>
</dbReference>
<name>A0ABD6CVH7_9EURY</name>
<organism evidence="3 4">
    <name type="scientific">Haloplanus ruber</name>
    <dbReference type="NCBI Taxonomy" id="869892"/>
    <lineage>
        <taxon>Archaea</taxon>
        <taxon>Methanobacteriati</taxon>
        <taxon>Methanobacteriota</taxon>
        <taxon>Stenosarchaea group</taxon>
        <taxon>Halobacteria</taxon>
        <taxon>Halobacteriales</taxon>
        <taxon>Haloferacaceae</taxon>
        <taxon>Haloplanus</taxon>
    </lineage>
</organism>